<reference evidence="2 3" key="1">
    <citation type="submission" date="2021-08" db="EMBL/GenBank/DDBJ databases">
        <title>Draft Genome Sequence of Phanerochaete sordida strain YK-624.</title>
        <authorList>
            <person name="Mori T."/>
            <person name="Dohra H."/>
            <person name="Suzuki T."/>
            <person name="Kawagishi H."/>
            <person name="Hirai H."/>
        </authorList>
    </citation>
    <scope>NUCLEOTIDE SEQUENCE [LARGE SCALE GENOMIC DNA]</scope>
    <source>
        <strain evidence="2 3">YK-624</strain>
    </source>
</reference>
<dbReference type="Proteomes" id="UP000703269">
    <property type="component" value="Unassembled WGS sequence"/>
</dbReference>
<evidence type="ECO:0000313" key="3">
    <source>
        <dbReference type="Proteomes" id="UP000703269"/>
    </source>
</evidence>
<protein>
    <submittedName>
        <fullName evidence="2">Uncharacterized protein</fullName>
    </submittedName>
</protein>
<accession>A0A9P3GMD9</accession>
<gene>
    <name evidence="2" type="ORF">PsYK624_142640</name>
</gene>
<proteinExistence type="predicted"/>
<evidence type="ECO:0000313" key="2">
    <source>
        <dbReference type="EMBL" id="GJE98042.1"/>
    </source>
</evidence>
<evidence type="ECO:0000256" key="1">
    <source>
        <dbReference type="SAM" id="MobiDB-lite"/>
    </source>
</evidence>
<dbReference type="AlphaFoldDB" id="A0A9P3GMD9"/>
<sequence length="83" mass="9148">MAAVPHYSTRTSSTYDGRSVPSKPHAEELDVNADESALVCRARRQLTAARAEARAPVAHVRIGARTARLRSETRTSWRLAAVY</sequence>
<feature type="region of interest" description="Disordered" evidence="1">
    <location>
        <begin position="1"/>
        <end position="29"/>
    </location>
</feature>
<keyword evidence="3" id="KW-1185">Reference proteome</keyword>
<dbReference type="EMBL" id="BPQB01000081">
    <property type="protein sequence ID" value="GJE98042.1"/>
    <property type="molecule type" value="Genomic_DNA"/>
</dbReference>
<organism evidence="2 3">
    <name type="scientific">Phanerochaete sordida</name>
    <dbReference type="NCBI Taxonomy" id="48140"/>
    <lineage>
        <taxon>Eukaryota</taxon>
        <taxon>Fungi</taxon>
        <taxon>Dikarya</taxon>
        <taxon>Basidiomycota</taxon>
        <taxon>Agaricomycotina</taxon>
        <taxon>Agaricomycetes</taxon>
        <taxon>Polyporales</taxon>
        <taxon>Phanerochaetaceae</taxon>
        <taxon>Phanerochaete</taxon>
    </lineage>
</organism>
<comment type="caution">
    <text evidence="2">The sequence shown here is derived from an EMBL/GenBank/DDBJ whole genome shotgun (WGS) entry which is preliminary data.</text>
</comment>
<name>A0A9P3GMD9_9APHY</name>